<accession>A0AB38DIQ9</accession>
<proteinExistence type="predicted"/>
<reference evidence="1 2" key="1">
    <citation type="submission" date="2016-11" db="EMBL/GenBank/DDBJ databases">
        <authorList>
            <consortium name="Pathogen Informatics"/>
        </authorList>
    </citation>
    <scope>NUCLEOTIDE SEQUENCE [LARGE SCALE GENOMIC DNA]</scope>
    <source>
        <strain evidence="1 2">1168</strain>
    </source>
</reference>
<sequence length="61" mass="6944">MRRSSSKSEKARIARETLDDLHEAARLLSKISRAYGEDPLHTSWNAFELRITAGFKALEIV</sequence>
<protein>
    <submittedName>
        <fullName evidence="1">Uncharacterized protein</fullName>
    </submittedName>
</protein>
<dbReference type="Proteomes" id="UP000190366">
    <property type="component" value="Unassembled WGS sequence"/>
</dbReference>
<name>A0AB38DIQ9_9MYCO</name>
<evidence type="ECO:0000313" key="1">
    <source>
        <dbReference type="EMBL" id="SKZ13871.1"/>
    </source>
</evidence>
<dbReference type="AlphaFoldDB" id="A0AB38DIQ9"/>
<comment type="caution">
    <text evidence="1">The sequence shown here is derived from an EMBL/GenBank/DDBJ whole genome shotgun (WGS) entry which is preliminary data.</text>
</comment>
<dbReference type="EMBL" id="FVQL01000001">
    <property type="protein sequence ID" value="SKZ13871.1"/>
    <property type="molecule type" value="Genomic_DNA"/>
</dbReference>
<gene>
    <name evidence="1" type="ORF">SAMEA2275630_03730</name>
</gene>
<organism evidence="1 2">
    <name type="scientific">Mycobacteroides abscessus subsp. massiliense</name>
    <dbReference type="NCBI Taxonomy" id="1962118"/>
    <lineage>
        <taxon>Bacteria</taxon>
        <taxon>Bacillati</taxon>
        <taxon>Actinomycetota</taxon>
        <taxon>Actinomycetes</taxon>
        <taxon>Mycobacteriales</taxon>
        <taxon>Mycobacteriaceae</taxon>
        <taxon>Mycobacteroides</taxon>
        <taxon>Mycobacteroides abscessus</taxon>
    </lineage>
</organism>
<evidence type="ECO:0000313" key="2">
    <source>
        <dbReference type="Proteomes" id="UP000190366"/>
    </source>
</evidence>